<dbReference type="PROSITE" id="PS51071">
    <property type="entry name" value="HTH_RPIR"/>
    <property type="match status" value="1"/>
</dbReference>
<dbReference type="PROSITE" id="PS51464">
    <property type="entry name" value="SIS"/>
    <property type="match status" value="1"/>
</dbReference>
<feature type="domain" description="SIS" evidence="5">
    <location>
        <begin position="124"/>
        <end position="261"/>
    </location>
</feature>
<dbReference type="InterPro" id="IPR001347">
    <property type="entry name" value="SIS_dom"/>
</dbReference>
<evidence type="ECO:0000256" key="3">
    <source>
        <dbReference type="ARBA" id="ARBA00023163"/>
    </source>
</evidence>
<evidence type="ECO:0000259" key="4">
    <source>
        <dbReference type="PROSITE" id="PS51071"/>
    </source>
</evidence>
<dbReference type="SUPFAM" id="SSF53697">
    <property type="entry name" value="SIS domain"/>
    <property type="match status" value="1"/>
</dbReference>
<dbReference type="InterPro" id="IPR000281">
    <property type="entry name" value="HTH_RpiR"/>
</dbReference>
<dbReference type="InterPro" id="IPR009057">
    <property type="entry name" value="Homeodomain-like_sf"/>
</dbReference>
<reference evidence="6 9" key="2">
    <citation type="submission" date="2020-07" db="EMBL/GenBank/DDBJ databases">
        <authorList>
            <person name="Feng H."/>
        </authorList>
    </citation>
    <scope>NUCLEOTIDE SEQUENCE [LARGE SCALE GENOMIC DNA]</scope>
    <source>
        <strain evidence="9">s-12</strain>
        <strain evidence="6">S-12</strain>
    </source>
</reference>
<reference evidence="7 8" key="1">
    <citation type="submission" date="2020-02" db="EMBL/GenBank/DDBJ databases">
        <title>Bacillus aquiflavi sp. nov., isolated from yellow water of strong flavor Chinese baijiu in Yibin region of China.</title>
        <authorList>
            <person name="Xie J."/>
        </authorList>
    </citation>
    <scope>NUCLEOTIDE SEQUENCE [LARGE SCALE GENOMIC DNA]</scope>
    <source>
        <strain evidence="7 8">3H-10</strain>
    </source>
</reference>
<dbReference type="EMBL" id="JACEIO010000008">
    <property type="protein sequence ID" value="MBA4536507.1"/>
    <property type="molecule type" value="Genomic_DNA"/>
</dbReference>
<keyword evidence="8" id="KW-1185">Reference proteome</keyword>
<dbReference type="InterPro" id="IPR036388">
    <property type="entry name" value="WH-like_DNA-bd_sf"/>
</dbReference>
<dbReference type="GO" id="GO:0003700">
    <property type="term" value="F:DNA-binding transcription factor activity"/>
    <property type="evidence" value="ECO:0007669"/>
    <property type="project" value="InterPro"/>
</dbReference>
<dbReference type="Pfam" id="PF01380">
    <property type="entry name" value="SIS"/>
    <property type="match status" value="1"/>
</dbReference>
<dbReference type="GO" id="GO:1901135">
    <property type="term" value="P:carbohydrate derivative metabolic process"/>
    <property type="evidence" value="ECO:0007669"/>
    <property type="project" value="InterPro"/>
</dbReference>
<feature type="domain" description="HTH rpiR-type" evidence="4">
    <location>
        <begin position="2"/>
        <end position="78"/>
    </location>
</feature>
<evidence type="ECO:0000313" key="6">
    <source>
        <dbReference type="EMBL" id="MBA4536507.1"/>
    </source>
</evidence>
<dbReference type="RefSeq" id="WP_163240714.1">
    <property type="nucleotide sequence ID" value="NZ_CP082780.1"/>
</dbReference>
<dbReference type="Proteomes" id="UP000570010">
    <property type="component" value="Unassembled WGS sequence"/>
</dbReference>
<keyword evidence="1" id="KW-0805">Transcription regulation</keyword>
<evidence type="ECO:0000256" key="2">
    <source>
        <dbReference type="ARBA" id="ARBA00023125"/>
    </source>
</evidence>
<evidence type="ECO:0000313" key="8">
    <source>
        <dbReference type="Proteomes" id="UP000472971"/>
    </source>
</evidence>
<dbReference type="PANTHER" id="PTHR30514:SF18">
    <property type="entry name" value="RPIR-FAMILY TRANSCRIPTIONAL REGULATOR"/>
    <property type="match status" value="1"/>
</dbReference>
<dbReference type="Gene3D" id="3.40.50.10490">
    <property type="entry name" value="Glucose-6-phosphate isomerase like protein, domain 1"/>
    <property type="match status" value="1"/>
</dbReference>
<evidence type="ECO:0000313" key="7">
    <source>
        <dbReference type="EMBL" id="NEY80874.1"/>
    </source>
</evidence>
<evidence type="ECO:0000313" key="9">
    <source>
        <dbReference type="Proteomes" id="UP000570010"/>
    </source>
</evidence>
<dbReference type="GO" id="GO:0003677">
    <property type="term" value="F:DNA binding"/>
    <property type="evidence" value="ECO:0007669"/>
    <property type="project" value="UniProtKB-KW"/>
</dbReference>
<evidence type="ECO:0000259" key="5">
    <source>
        <dbReference type="PROSITE" id="PS51464"/>
    </source>
</evidence>
<proteinExistence type="predicted"/>
<dbReference type="PANTHER" id="PTHR30514">
    <property type="entry name" value="GLUCOKINASE"/>
    <property type="match status" value="1"/>
</dbReference>
<dbReference type="Pfam" id="PF01418">
    <property type="entry name" value="HTH_6"/>
    <property type="match status" value="1"/>
</dbReference>
<comment type="caution">
    <text evidence="7">The sequence shown here is derived from an EMBL/GenBank/DDBJ whole genome shotgun (WGS) entry which is preliminary data.</text>
</comment>
<dbReference type="Proteomes" id="UP000472971">
    <property type="component" value="Unassembled WGS sequence"/>
</dbReference>
<name>A0A6B3VZV7_9BACI</name>
<dbReference type="InterPro" id="IPR046348">
    <property type="entry name" value="SIS_dom_sf"/>
</dbReference>
<gene>
    <name evidence="7" type="ORF">G4D64_04890</name>
    <name evidence="6" type="ORF">H1Z61_04930</name>
</gene>
<dbReference type="Gene3D" id="1.10.10.10">
    <property type="entry name" value="Winged helix-like DNA-binding domain superfamily/Winged helix DNA-binding domain"/>
    <property type="match status" value="1"/>
</dbReference>
<accession>A0A6B3VZV7</accession>
<sequence>MTHFKTLVKEHYHQLSKSQQKVAKYLLEQPGDFAIKSAQDIGKEIGVSETTVIRFCYSLNFNGFSELQKNTREALLQKSSLDEYHEEKLKLAKKPHLFASVMEQDSRNIRNAIHSIHEEDFQLTVEQIVKAEKVFICGLRSSFAAAQWLTFTLNIMRDQVFLFRPETDDLLVTLPQLNENTVFIGISFHRYLKETVELARIAKEQNAFVCGITDSPVSPISKYTSTLLATSETSTSTIDATPILFSILNALVANVSVMNKERIEKRKEQYESFNIHHFFAK</sequence>
<dbReference type="InterPro" id="IPR035472">
    <property type="entry name" value="RpiR-like_SIS"/>
</dbReference>
<keyword evidence="3" id="KW-0804">Transcription</keyword>
<keyword evidence="2" id="KW-0238">DNA-binding</keyword>
<dbReference type="SUPFAM" id="SSF46689">
    <property type="entry name" value="Homeodomain-like"/>
    <property type="match status" value="1"/>
</dbReference>
<evidence type="ECO:0000256" key="1">
    <source>
        <dbReference type="ARBA" id="ARBA00023015"/>
    </source>
</evidence>
<dbReference type="GO" id="GO:0097367">
    <property type="term" value="F:carbohydrate derivative binding"/>
    <property type="evidence" value="ECO:0007669"/>
    <property type="project" value="InterPro"/>
</dbReference>
<organism evidence="7 8">
    <name type="scientific">Bacillus aquiflavi</name>
    <dbReference type="NCBI Taxonomy" id="2672567"/>
    <lineage>
        <taxon>Bacteria</taxon>
        <taxon>Bacillati</taxon>
        <taxon>Bacillota</taxon>
        <taxon>Bacilli</taxon>
        <taxon>Bacillales</taxon>
        <taxon>Bacillaceae</taxon>
        <taxon>Bacillus</taxon>
    </lineage>
</organism>
<dbReference type="InterPro" id="IPR047640">
    <property type="entry name" value="RpiR-like"/>
</dbReference>
<dbReference type="AlphaFoldDB" id="A0A6B3VZV7"/>
<dbReference type="CDD" id="cd05013">
    <property type="entry name" value="SIS_RpiR"/>
    <property type="match status" value="1"/>
</dbReference>
<protein>
    <submittedName>
        <fullName evidence="7">MurR/RpiR family transcriptional regulator</fullName>
    </submittedName>
</protein>
<dbReference type="EMBL" id="JAAIWN010000008">
    <property type="protein sequence ID" value="NEY80874.1"/>
    <property type="molecule type" value="Genomic_DNA"/>
</dbReference>